<keyword evidence="2" id="KW-1185">Reference proteome</keyword>
<name>A0A7V9Z703_9BACL</name>
<evidence type="ECO:0000313" key="1">
    <source>
        <dbReference type="EMBL" id="MBA2875098.1"/>
    </source>
</evidence>
<reference evidence="1 2" key="1">
    <citation type="submission" date="2020-07" db="EMBL/GenBank/DDBJ databases">
        <title>Genomic Encyclopedia of Type Strains, Phase IV (KMG-IV): sequencing the most valuable type-strain genomes for metagenomic binning, comparative biology and taxonomic classification.</title>
        <authorList>
            <person name="Goeker M."/>
        </authorList>
    </citation>
    <scope>NUCLEOTIDE SEQUENCE [LARGE SCALE GENOMIC DNA]</scope>
    <source>
        <strain evidence="1 2">DSM 15730</strain>
    </source>
</reference>
<accession>A0A7V9Z703</accession>
<protein>
    <submittedName>
        <fullName evidence="1">Uncharacterized protein</fullName>
    </submittedName>
</protein>
<proteinExistence type="predicted"/>
<dbReference type="EMBL" id="JACDUT010000005">
    <property type="protein sequence ID" value="MBA2875098.1"/>
    <property type="molecule type" value="Genomic_DNA"/>
</dbReference>
<dbReference type="AlphaFoldDB" id="A0A7V9Z703"/>
<organism evidence="1 2">
    <name type="scientific">Thermaerobacillus caldiproteolyticus</name>
    <dbReference type="NCBI Taxonomy" id="247480"/>
    <lineage>
        <taxon>Bacteria</taxon>
        <taxon>Bacillati</taxon>
        <taxon>Bacillota</taxon>
        <taxon>Bacilli</taxon>
        <taxon>Bacillales</taxon>
        <taxon>Anoxybacillaceae</taxon>
        <taxon>Thermaerobacillus</taxon>
    </lineage>
</organism>
<evidence type="ECO:0000313" key="2">
    <source>
        <dbReference type="Proteomes" id="UP000523087"/>
    </source>
</evidence>
<comment type="caution">
    <text evidence="1">The sequence shown here is derived from an EMBL/GenBank/DDBJ whole genome shotgun (WGS) entry which is preliminary data.</text>
</comment>
<gene>
    <name evidence="1" type="ORF">HNR31_001871</name>
</gene>
<dbReference type="Proteomes" id="UP000523087">
    <property type="component" value="Unassembled WGS sequence"/>
</dbReference>
<sequence>MLFWLIPTGTQTRKEKELIGYDQDGNDGWCLTIDLSNRWLHPHLHMVIGDDPVANTDHKRCNKMKTKEGKLRIGLPSTGLFVP</sequence>